<dbReference type="PANTHER" id="PTHR10133">
    <property type="entry name" value="DNA POLYMERASE I"/>
    <property type="match status" value="1"/>
</dbReference>
<evidence type="ECO:0000256" key="6">
    <source>
        <dbReference type="ARBA" id="ARBA00022705"/>
    </source>
</evidence>
<dbReference type="EMBL" id="AJ278322">
    <property type="protein sequence ID" value="CAJ29727.1"/>
    <property type="molecule type" value="Genomic_DNA"/>
</dbReference>
<keyword evidence="9" id="KW-0238">DNA-binding</keyword>
<evidence type="ECO:0000256" key="10">
    <source>
        <dbReference type="ARBA" id="ARBA00049244"/>
    </source>
</evidence>
<evidence type="ECO:0000256" key="5">
    <source>
        <dbReference type="ARBA" id="ARBA00022695"/>
    </source>
</evidence>
<evidence type="ECO:0000256" key="7">
    <source>
        <dbReference type="ARBA" id="ARBA00022932"/>
    </source>
</evidence>
<gene>
    <name evidence="12" type="primary">ORF44</name>
</gene>
<evidence type="ECO:0000256" key="4">
    <source>
        <dbReference type="ARBA" id="ARBA00022679"/>
    </source>
</evidence>
<dbReference type="RefSeq" id="YP_001456774.1">
    <property type="nucleotide sequence ID" value="NC_009799.3"/>
</dbReference>
<keyword evidence="7" id="KW-0239">DNA-directed DNA polymerase</keyword>
<accession>Q3V5F1</accession>
<dbReference type="InterPro" id="IPR012337">
    <property type="entry name" value="RNaseH-like_sf"/>
</dbReference>
<comment type="catalytic activity">
    <reaction evidence="10">
        <text>DNA(n) + a 2'-deoxyribonucleoside 5'-triphosphate = DNA(n+1) + diphosphate</text>
        <dbReference type="Rhea" id="RHEA:22508"/>
        <dbReference type="Rhea" id="RHEA-COMP:17339"/>
        <dbReference type="Rhea" id="RHEA-COMP:17340"/>
        <dbReference type="ChEBI" id="CHEBI:33019"/>
        <dbReference type="ChEBI" id="CHEBI:61560"/>
        <dbReference type="ChEBI" id="CHEBI:173112"/>
        <dbReference type="EC" id="2.7.7.7"/>
    </reaction>
</comment>
<organism evidence="12 13">
    <name type="scientific">Corynebacterium phage BFK20</name>
    <dbReference type="NCBI Taxonomy" id="28358"/>
    <lineage>
        <taxon>Viruses</taxon>
        <taxon>Duplodnaviria</taxon>
        <taxon>Heunggongvirae</taxon>
        <taxon>Uroviricota</taxon>
        <taxon>Caudoviricetes</taxon>
        <taxon>Sasvirus</taxon>
        <taxon>Sasvirus BFK20</taxon>
    </lineage>
</organism>
<feature type="domain" description="DNA-directed DNA polymerase family A palm" evidence="11">
    <location>
        <begin position="407"/>
        <end position="595"/>
    </location>
</feature>
<evidence type="ECO:0000259" key="11">
    <source>
        <dbReference type="SMART" id="SM00482"/>
    </source>
</evidence>
<dbReference type="InterPro" id="IPR002298">
    <property type="entry name" value="DNA_polymerase_A"/>
</dbReference>
<sequence length="634" mass="70234">MTDPISWAYSRPPRAVPNTRMWNASVGSHMVTGHDNLVAMLGYDGNHPEPWRSVWEQISKSTVAVDIEAAGLAHASFDMRCITLSWYTGTGSEAMTVLIDPRDPHEASFARRILTTAPALVFHNGAYDVPPLVQHGVMTLDHIVKVWDTIVLARMAYPDKDTSKGLESLAGRSDTLGMPPSPGSIKNSYLLAGYKKSDGFMHADIDMLPYRIGAMSDTPITLRMLDKLYNNCVQWLTSSTFEGETVPRTAQDAHRLIEREQITNRAMLRRSAIGLRVDREYLHTYSEQTLAEREHAANLIEKTIAREAVGNGLHVVNYLDTQGLIPASWPRTPTGRLKADKQAFESLDHPLIDAHRKVADTDHILDYLGKTDAMAQITGRVHPQVGILGASATGRMAYSQPELQQFPSEARKIILWDKPEGAVSIDWSSVEPVIMANCARDTEFLAGFNHHGADLYAPITSQGIERKTAKVVMLAAMYGQGSRSLAERLGVSVDEAKSLRKKVFEPMPRTDAFMKAIQATSEQHGRIMTADGRMLTIPTDPTGAPMAYRGVNYFCQGSAYSVMSEVINRAYGEGISDGIYLAMHDELVVDASIADRIRELMQVPPAWLLSWTGHDNPPVLRTDANPLPDHWEYC</sequence>
<evidence type="ECO:0000256" key="1">
    <source>
        <dbReference type="ARBA" id="ARBA00007705"/>
    </source>
</evidence>
<dbReference type="Gene3D" id="3.30.420.10">
    <property type="entry name" value="Ribonuclease H-like superfamily/Ribonuclease H"/>
    <property type="match status" value="1"/>
</dbReference>
<reference evidence="12 13" key="2">
    <citation type="journal article" date="1994" name="Acta Virol.">
        <title>Characterization and sequence analysis of the F2 promoter from corynephage BFK20.</title>
        <authorList>
            <person name="Koptides M."/>
            <person name="Ugorcakova J."/>
            <person name="Baloghova E."/>
            <person name="Bukovska G."/>
            <person name="Timko J."/>
        </authorList>
    </citation>
    <scope>NUCLEOTIDE SEQUENCE [LARGE SCALE GENOMIC DNA]</scope>
</reference>
<proteinExistence type="inferred from homology"/>
<keyword evidence="5" id="KW-0548">Nucleotidyltransferase</keyword>
<evidence type="ECO:0000313" key="13">
    <source>
        <dbReference type="Proteomes" id="UP000001531"/>
    </source>
</evidence>
<reference evidence="12 13" key="3">
    <citation type="journal article" date="2006" name="Virology">
        <title>Complete nucleotide sequence and genome analysis of bacteriophage BFK20--a lytic phage of the industrial producer Brevibacterium flavum.</title>
        <authorList>
            <person name="Bukovska G."/>
            <person name="Klucar L."/>
            <person name="Vlcek C."/>
            <person name="Adamovic J."/>
            <person name="Turna J."/>
            <person name="Timko J."/>
        </authorList>
    </citation>
    <scope>NUCLEOTIDE SEQUENCE [LARGE SCALE GENOMIC DNA]</scope>
</reference>
<dbReference type="PROSITE" id="PS00447">
    <property type="entry name" value="DNA_POLYMERASE_A"/>
    <property type="match status" value="1"/>
</dbReference>
<dbReference type="InterPro" id="IPR001098">
    <property type="entry name" value="DNA-dir_DNA_pol_A_palm_dom"/>
</dbReference>
<evidence type="ECO:0000256" key="2">
    <source>
        <dbReference type="ARBA" id="ARBA00012417"/>
    </source>
</evidence>
<dbReference type="Gene3D" id="1.10.150.20">
    <property type="entry name" value="5' to 3' exonuclease, C-terminal subdomain"/>
    <property type="match status" value="1"/>
</dbReference>
<reference evidence="12 13" key="1">
    <citation type="journal article" date="1992" name="J. Gen. Microbiol.">
        <title>Characterization of bacteriophage BFK20 from Brevibacterium flavum.</title>
        <authorList>
            <person name="Koptides M."/>
            <person name="Barak I."/>
            <person name="Sisova M."/>
            <person name="Baloghova E."/>
            <person name="Ugorcakova J."/>
        </authorList>
    </citation>
    <scope>NUCLEOTIDE SEQUENCE [LARGE SCALE GENOMIC DNA]</scope>
</reference>
<dbReference type="OrthoDB" id="3071at10239"/>
<dbReference type="InterPro" id="IPR019760">
    <property type="entry name" value="DNA-dir_DNA_pol_A_CS"/>
</dbReference>
<keyword evidence="13" id="KW-1185">Reference proteome</keyword>
<dbReference type="EC" id="2.7.7.7" evidence="2"/>
<dbReference type="SUPFAM" id="SSF56672">
    <property type="entry name" value="DNA/RNA polymerases"/>
    <property type="match status" value="1"/>
</dbReference>
<evidence type="ECO:0000256" key="8">
    <source>
        <dbReference type="ARBA" id="ARBA00023109"/>
    </source>
</evidence>
<dbReference type="SMART" id="SM00482">
    <property type="entry name" value="POLAc"/>
    <property type="match status" value="1"/>
</dbReference>
<protein>
    <recommendedName>
        <fullName evidence="3">DNA polymerase</fullName>
        <ecNumber evidence="2">2.7.7.7</ecNumber>
    </recommendedName>
</protein>
<dbReference type="SUPFAM" id="SSF53098">
    <property type="entry name" value="Ribonuclease H-like"/>
    <property type="match status" value="1"/>
</dbReference>
<dbReference type="InterPro" id="IPR036397">
    <property type="entry name" value="RNaseH_sf"/>
</dbReference>
<evidence type="ECO:0000256" key="3">
    <source>
        <dbReference type="ARBA" id="ARBA00015749"/>
    </source>
</evidence>
<dbReference type="GO" id="GO:0039693">
    <property type="term" value="P:viral DNA genome replication"/>
    <property type="evidence" value="ECO:0007669"/>
    <property type="project" value="UniProtKB-KW"/>
</dbReference>
<dbReference type="Pfam" id="PF00476">
    <property type="entry name" value="DNA_pol_A"/>
    <property type="match status" value="1"/>
</dbReference>
<evidence type="ECO:0000313" key="12">
    <source>
        <dbReference type="EMBL" id="CAJ29727.1"/>
    </source>
</evidence>
<dbReference type="InterPro" id="IPR043502">
    <property type="entry name" value="DNA/RNA_pol_sf"/>
</dbReference>
<dbReference type="PANTHER" id="PTHR10133:SF27">
    <property type="entry name" value="DNA POLYMERASE NU"/>
    <property type="match status" value="1"/>
</dbReference>
<dbReference type="Gene3D" id="3.30.70.370">
    <property type="match status" value="1"/>
</dbReference>
<reference evidence="12 13" key="4">
    <citation type="journal article" date="2007" name="Virology">
        <title>Transcriptional profiling of bacteriophage BFK20: coexpression interrogated by "guilt-by-association" algorithm.</title>
        <authorList>
            <person name="Majtan T."/>
            <person name="Halgasova N."/>
            <person name="Bukovska G."/>
            <person name="Timko J."/>
        </authorList>
    </citation>
    <scope>NUCLEOTIDE SEQUENCE [LARGE SCALE GENOMIC DNA]</scope>
</reference>
<keyword evidence="4" id="KW-0808">Transferase</keyword>
<dbReference type="KEGG" id="vg:5580358"/>
<dbReference type="GO" id="GO:0006302">
    <property type="term" value="P:double-strand break repair"/>
    <property type="evidence" value="ECO:0007669"/>
    <property type="project" value="TreeGrafter"/>
</dbReference>
<keyword evidence="8" id="KW-1194">Viral DNA replication</keyword>
<name>Q3V5F1_9CAUD</name>
<comment type="similarity">
    <text evidence="1">Belongs to the DNA polymerase type-A family.</text>
</comment>
<dbReference type="GO" id="GO:0003677">
    <property type="term" value="F:DNA binding"/>
    <property type="evidence" value="ECO:0007669"/>
    <property type="project" value="UniProtKB-KW"/>
</dbReference>
<dbReference type="GeneID" id="5580358"/>
<dbReference type="Proteomes" id="UP000001531">
    <property type="component" value="Segment"/>
</dbReference>
<dbReference type="GO" id="GO:0006261">
    <property type="term" value="P:DNA-templated DNA replication"/>
    <property type="evidence" value="ECO:0007669"/>
    <property type="project" value="InterPro"/>
</dbReference>
<evidence type="ECO:0000256" key="9">
    <source>
        <dbReference type="ARBA" id="ARBA00023125"/>
    </source>
</evidence>
<dbReference type="GO" id="GO:0003887">
    <property type="term" value="F:DNA-directed DNA polymerase activity"/>
    <property type="evidence" value="ECO:0007669"/>
    <property type="project" value="UniProtKB-KW"/>
</dbReference>
<keyword evidence="6" id="KW-0235">DNA replication</keyword>